<dbReference type="Proteomes" id="UP000275078">
    <property type="component" value="Unassembled WGS sequence"/>
</dbReference>
<proteinExistence type="predicted"/>
<keyword evidence="3" id="KW-1185">Reference proteome</keyword>
<evidence type="ECO:0000313" key="3">
    <source>
        <dbReference type="Proteomes" id="UP000275078"/>
    </source>
</evidence>
<reference evidence="2 3" key="1">
    <citation type="journal article" date="2018" name="Nat. Ecol. Evol.">
        <title>Pezizomycetes genomes reveal the molecular basis of ectomycorrhizal truffle lifestyle.</title>
        <authorList>
            <person name="Murat C."/>
            <person name="Payen T."/>
            <person name="Noel B."/>
            <person name="Kuo A."/>
            <person name="Morin E."/>
            <person name="Chen J."/>
            <person name="Kohler A."/>
            <person name="Krizsan K."/>
            <person name="Balestrini R."/>
            <person name="Da Silva C."/>
            <person name="Montanini B."/>
            <person name="Hainaut M."/>
            <person name="Levati E."/>
            <person name="Barry K.W."/>
            <person name="Belfiori B."/>
            <person name="Cichocki N."/>
            <person name="Clum A."/>
            <person name="Dockter R.B."/>
            <person name="Fauchery L."/>
            <person name="Guy J."/>
            <person name="Iotti M."/>
            <person name="Le Tacon F."/>
            <person name="Lindquist E.A."/>
            <person name="Lipzen A."/>
            <person name="Malagnac F."/>
            <person name="Mello A."/>
            <person name="Molinier V."/>
            <person name="Miyauchi S."/>
            <person name="Poulain J."/>
            <person name="Riccioni C."/>
            <person name="Rubini A."/>
            <person name="Sitrit Y."/>
            <person name="Splivallo R."/>
            <person name="Traeger S."/>
            <person name="Wang M."/>
            <person name="Zifcakova L."/>
            <person name="Wipf D."/>
            <person name="Zambonelli A."/>
            <person name="Paolocci F."/>
            <person name="Nowrousian M."/>
            <person name="Ottonello S."/>
            <person name="Baldrian P."/>
            <person name="Spatafora J.W."/>
            <person name="Henrissat B."/>
            <person name="Nagy L.G."/>
            <person name="Aury J.M."/>
            <person name="Wincker P."/>
            <person name="Grigoriev I.V."/>
            <person name="Bonfante P."/>
            <person name="Martin F.M."/>
        </authorList>
    </citation>
    <scope>NUCLEOTIDE SEQUENCE [LARGE SCALE GENOMIC DNA]</scope>
    <source>
        <strain evidence="2 3">RN42</strain>
    </source>
</reference>
<feature type="compositionally biased region" description="Polar residues" evidence="1">
    <location>
        <begin position="1"/>
        <end position="11"/>
    </location>
</feature>
<evidence type="ECO:0000256" key="1">
    <source>
        <dbReference type="SAM" id="MobiDB-lite"/>
    </source>
</evidence>
<protein>
    <submittedName>
        <fullName evidence="2">Uncharacterized protein</fullName>
    </submittedName>
</protein>
<sequence length="89" mass="9795">MTNRLTGNLRSTPLAPHVDGTCQHASPSFPASLPASYLPIPHTTSPPTITTFHTSQPPQIHPASLFLPPPVKAPYFTQRQPSRLSFQRR</sequence>
<gene>
    <name evidence="2" type="ORF">BJ508DRAFT_118198</name>
</gene>
<feature type="compositionally biased region" description="Low complexity" evidence="1">
    <location>
        <begin position="25"/>
        <end position="55"/>
    </location>
</feature>
<dbReference type="EMBL" id="ML119683">
    <property type="protein sequence ID" value="RPA81011.1"/>
    <property type="molecule type" value="Genomic_DNA"/>
</dbReference>
<organism evidence="2 3">
    <name type="scientific">Ascobolus immersus RN42</name>
    <dbReference type="NCBI Taxonomy" id="1160509"/>
    <lineage>
        <taxon>Eukaryota</taxon>
        <taxon>Fungi</taxon>
        <taxon>Dikarya</taxon>
        <taxon>Ascomycota</taxon>
        <taxon>Pezizomycotina</taxon>
        <taxon>Pezizomycetes</taxon>
        <taxon>Pezizales</taxon>
        <taxon>Ascobolaceae</taxon>
        <taxon>Ascobolus</taxon>
    </lineage>
</organism>
<feature type="region of interest" description="Disordered" evidence="1">
    <location>
        <begin position="1"/>
        <end position="64"/>
    </location>
</feature>
<dbReference type="AlphaFoldDB" id="A0A3N4IA01"/>
<accession>A0A3N4IA01</accession>
<name>A0A3N4IA01_ASCIM</name>
<evidence type="ECO:0000313" key="2">
    <source>
        <dbReference type="EMBL" id="RPA81011.1"/>
    </source>
</evidence>